<dbReference type="Gene3D" id="2.60.120.740">
    <property type="match status" value="1"/>
</dbReference>
<keyword evidence="2" id="KW-0812">Transmembrane</keyword>
<accession>A0A7I8VMX4</accession>
<dbReference type="CDD" id="cd22823">
    <property type="entry name" value="Gal_Rha_Lectin"/>
    <property type="match status" value="1"/>
</dbReference>
<dbReference type="EMBL" id="CAJFCJ010000007">
    <property type="protein sequence ID" value="CAD5117361.1"/>
    <property type="molecule type" value="Genomic_DNA"/>
</dbReference>
<evidence type="ECO:0000313" key="5">
    <source>
        <dbReference type="Proteomes" id="UP000549394"/>
    </source>
</evidence>
<dbReference type="InterPro" id="IPR043159">
    <property type="entry name" value="Lectin_gal-bd_sf"/>
</dbReference>
<reference evidence="4 5" key="1">
    <citation type="submission" date="2020-08" db="EMBL/GenBank/DDBJ databases">
        <authorList>
            <person name="Hejnol A."/>
        </authorList>
    </citation>
    <scope>NUCLEOTIDE SEQUENCE [LARGE SCALE GENOMIC DNA]</scope>
</reference>
<feature type="compositionally biased region" description="Polar residues" evidence="1">
    <location>
        <begin position="467"/>
        <end position="482"/>
    </location>
</feature>
<protein>
    <submittedName>
        <fullName evidence="4">DgyrCDS6140</fullName>
    </submittedName>
</protein>
<name>A0A7I8VMX4_9ANNE</name>
<dbReference type="AlphaFoldDB" id="A0A7I8VMX4"/>
<feature type="chain" id="PRO_5029908829" evidence="3">
    <location>
        <begin position="17"/>
        <end position="525"/>
    </location>
</feature>
<organism evidence="4 5">
    <name type="scientific">Dimorphilus gyrociliatus</name>
    <dbReference type="NCBI Taxonomy" id="2664684"/>
    <lineage>
        <taxon>Eukaryota</taxon>
        <taxon>Metazoa</taxon>
        <taxon>Spiralia</taxon>
        <taxon>Lophotrochozoa</taxon>
        <taxon>Annelida</taxon>
        <taxon>Polychaeta</taxon>
        <taxon>Polychaeta incertae sedis</taxon>
        <taxon>Dinophilidae</taxon>
        <taxon>Dimorphilus</taxon>
    </lineage>
</organism>
<keyword evidence="3" id="KW-0732">Signal</keyword>
<gene>
    <name evidence="4" type="ORF">DGYR_LOCUS5895</name>
</gene>
<feature type="signal peptide" evidence="3">
    <location>
        <begin position="1"/>
        <end position="16"/>
    </location>
</feature>
<feature type="compositionally biased region" description="Basic residues" evidence="1">
    <location>
        <begin position="486"/>
        <end position="500"/>
    </location>
</feature>
<comment type="caution">
    <text evidence="4">The sequence shown here is derived from an EMBL/GenBank/DDBJ whole genome shotgun (WGS) entry which is preliminary data.</text>
</comment>
<proteinExistence type="predicted"/>
<evidence type="ECO:0000313" key="4">
    <source>
        <dbReference type="EMBL" id="CAD5117361.1"/>
    </source>
</evidence>
<evidence type="ECO:0000256" key="3">
    <source>
        <dbReference type="SAM" id="SignalP"/>
    </source>
</evidence>
<dbReference type="Proteomes" id="UP000549394">
    <property type="component" value="Unassembled WGS sequence"/>
</dbReference>
<evidence type="ECO:0000256" key="2">
    <source>
        <dbReference type="SAM" id="Phobius"/>
    </source>
</evidence>
<feature type="region of interest" description="Disordered" evidence="1">
    <location>
        <begin position="467"/>
        <end position="525"/>
    </location>
</feature>
<sequence length="525" mass="58600">MILQCIFLAIFSRTFATDSSIEKGLFCQAEKLKIGCPKGTVIIVERARYGRFPQYHENEKCIGKTNVPCTSDERYRVDILKKITVTCTGNRTCENFVSYFTEDVKGGGPCGVGYSHVLYVWWRCVPERNERCGAEKVGHLEVPGYLVFGKSRHQRDACKKWIIEAPSKKINFTLYTGFEPKFDRDSCINFMKFSEAHSKSVISRKEAEQVRLCQNDVEKPDRYPIWSNIYKSDSNRVEVELERDSKFILRFTSYGCGKLKAPDGVWVQYGVGGDDDSAQAGCDREQKSPRWFLMCSKDGEWSGAIGKCVDTPDTLESKLHDIFDSLPDGIWISIILGAAIVISAIILTIGLVCLKRQKLQMPNGVYADGQVYYEAAPKAGGQNAEQYNRSQGSGSVENEYSCVHDAIPPGSTYCTPRDSIAPKQGYYAMQHRPYYGPPRRVSTHFQPDYDSTAPQYFELDPNLVQSGTTSRSTCPACQTGTLPTRPRTKHRRNSTGRKSARPASPIPPEAVGDGTGADLNQSSSA</sequence>
<feature type="transmembrane region" description="Helical" evidence="2">
    <location>
        <begin position="330"/>
        <end position="354"/>
    </location>
</feature>
<keyword evidence="5" id="KW-1185">Reference proteome</keyword>
<evidence type="ECO:0000256" key="1">
    <source>
        <dbReference type="SAM" id="MobiDB-lite"/>
    </source>
</evidence>
<keyword evidence="2" id="KW-0472">Membrane</keyword>
<keyword evidence="2" id="KW-1133">Transmembrane helix</keyword>